<dbReference type="InterPro" id="IPR025202">
    <property type="entry name" value="PLD-like_dom"/>
</dbReference>
<dbReference type="PANTHER" id="PTHR12586:SF1">
    <property type="entry name" value="CDP-DIACYLGLYCEROL--GLYCEROL-3-PHOSPHATE 3-PHOSPHATIDYLTRANSFERASE, MITOCHONDRIAL"/>
    <property type="match status" value="1"/>
</dbReference>
<dbReference type="GO" id="GO:0005829">
    <property type="term" value="C:cytosol"/>
    <property type="evidence" value="ECO:0007669"/>
    <property type="project" value="TreeGrafter"/>
</dbReference>
<evidence type="ECO:0000259" key="8">
    <source>
        <dbReference type="SMART" id="SM00155"/>
    </source>
</evidence>
<evidence type="ECO:0000256" key="6">
    <source>
        <dbReference type="ARBA" id="ARBA00023209"/>
    </source>
</evidence>
<dbReference type="GO" id="GO:0032049">
    <property type="term" value="P:cardiolipin biosynthetic process"/>
    <property type="evidence" value="ECO:0007669"/>
    <property type="project" value="InterPro"/>
</dbReference>
<dbReference type="SMART" id="SM00155">
    <property type="entry name" value="PLDc"/>
    <property type="match status" value="2"/>
</dbReference>
<evidence type="ECO:0000256" key="4">
    <source>
        <dbReference type="ARBA" id="ARBA00022737"/>
    </source>
</evidence>
<keyword evidence="4" id="KW-0677">Repeat</keyword>
<evidence type="ECO:0000313" key="9">
    <source>
        <dbReference type="EMBL" id="GLS82634.1"/>
    </source>
</evidence>
<proteinExistence type="inferred from homology"/>
<dbReference type="Gene3D" id="3.30.870.10">
    <property type="entry name" value="Endonuclease Chain A"/>
    <property type="match status" value="2"/>
</dbReference>
<dbReference type="InterPro" id="IPR001736">
    <property type="entry name" value="PLipase_D/transphosphatidylase"/>
</dbReference>
<comment type="caution">
    <text evidence="9">The sequence shown here is derived from an EMBL/GenBank/DDBJ whole genome shotgun (WGS) entry which is preliminary data.</text>
</comment>
<comment type="similarity">
    <text evidence="1">Belongs to the CDP-alcohol phosphatidyltransferase class-II family.</text>
</comment>
<dbReference type="Pfam" id="PF13091">
    <property type="entry name" value="PLDc_2"/>
    <property type="match status" value="2"/>
</dbReference>
<sequence>MVRSNSQLIAATTGFAMEKGQLTSIHSAKSFRKQLLNEIEQANQRILLCALYLQDDEAGREIFDALIAAKQAKPHLNIKVLVDFHRAQRGLIGAKEQGGNDRMYQTKLKQAGVCFDVFGVPVKKRELLGVLHLKGFVFDDKVIYSGASLNDVYLHKHERYRSDRYYIIQQPQLADSMAQFIEHQLIVDADIQSLIDPKSYSKNELNRFVRRYKKRLSSAEYMNGRRAEGARITPLVGLGRRANKLNRIALQLIKDTEHSLFICTPYFNPPRAVEKALGTLLRNGKQMTIVVGDKTANDFFIPEGEPFNLIGTVPYLYEIALRKFAKRFQWAIDAGLLNLHLWQDGNNSYHLKGISADNCRHLITGSNLNPRAWGLDLENGLLLQDPKGIWQQDFNEQQQLILDKASRLESYRSLAKAESYPDEVKRILTRISRLKAGFLLRQVL</sequence>
<evidence type="ECO:0000256" key="1">
    <source>
        <dbReference type="ARBA" id="ARBA00010682"/>
    </source>
</evidence>
<protein>
    <submittedName>
        <fullName evidence="9">CDP-diacylglycerol--serine O-phosphatidyltransferase</fullName>
    </submittedName>
</protein>
<dbReference type="GO" id="GO:0008444">
    <property type="term" value="F:CDP-diacylglycerol-glycerol-3-phosphate 3-phosphatidyltransferase activity"/>
    <property type="evidence" value="ECO:0007669"/>
    <property type="project" value="InterPro"/>
</dbReference>
<reference evidence="9 10" key="1">
    <citation type="journal article" date="2014" name="Int. J. Syst. Evol. Microbiol.">
        <title>Complete genome sequence of Corynebacterium casei LMG S-19264T (=DSM 44701T), isolated from a smear-ripened cheese.</title>
        <authorList>
            <consortium name="US DOE Joint Genome Institute (JGI-PGF)"/>
            <person name="Walter F."/>
            <person name="Albersmeier A."/>
            <person name="Kalinowski J."/>
            <person name="Ruckert C."/>
        </authorList>
    </citation>
    <scope>NUCLEOTIDE SEQUENCE [LARGE SCALE GENOMIC DNA]</scope>
    <source>
        <strain evidence="9 10">NBRC 112785</strain>
    </source>
</reference>
<feature type="domain" description="PLD phosphodiesterase" evidence="8">
    <location>
        <begin position="127"/>
        <end position="153"/>
    </location>
</feature>
<evidence type="ECO:0000256" key="5">
    <source>
        <dbReference type="ARBA" id="ARBA00023098"/>
    </source>
</evidence>
<keyword evidence="6" id="KW-0594">Phospholipid biosynthesis</keyword>
<accession>A0AA37TK31</accession>
<organism evidence="9 10">
    <name type="scientific">Paraferrimonas haliotis</name>
    <dbReference type="NCBI Taxonomy" id="2013866"/>
    <lineage>
        <taxon>Bacteria</taxon>
        <taxon>Pseudomonadati</taxon>
        <taxon>Pseudomonadota</taxon>
        <taxon>Gammaproteobacteria</taxon>
        <taxon>Alteromonadales</taxon>
        <taxon>Ferrimonadaceae</taxon>
        <taxon>Paraferrimonas</taxon>
    </lineage>
</organism>
<gene>
    <name evidence="9" type="primary">pssA_2</name>
    <name evidence="9" type="ORF">GCM10007894_06110</name>
</gene>
<evidence type="ECO:0000313" key="10">
    <source>
        <dbReference type="Proteomes" id="UP001157439"/>
    </source>
</evidence>
<dbReference type="Proteomes" id="UP001157439">
    <property type="component" value="Unassembled WGS sequence"/>
</dbReference>
<evidence type="ECO:0000256" key="2">
    <source>
        <dbReference type="ARBA" id="ARBA00022516"/>
    </source>
</evidence>
<dbReference type="InterPro" id="IPR016270">
    <property type="entry name" value="PGS1"/>
</dbReference>
<dbReference type="PANTHER" id="PTHR12586">
    <property type="entry name" value="CDP-DIACYLGLYCEROL--SERINE O-PHOSPHATIDYLTRANSFERASE"/>
    <property type="match status" value="1"/>
</dbReference>
<dbReference type="PIRSF" id="PIRSF000850">
    <property type="entry name" value="Phospholipase_D_PSS"/>
    <property type="match status" value="1"/>
</dbReference>
<name>A0AA37TK31_9GAMM</name>
<keyword evidence="10" id="KW-1185">Reference proteome</keyword>
<keyword evidence="5" id="KW-0443">Lipid metabolism</keyword>
<keyword evidence="2" id="KW-0444">Lipid biosynthesis</keyword>
<keyword evidence="7" id="KW-1208">Phospholipid metabolism</keyword>
<evidence type="ECO:0000256" key="7">
    <source>
        <dbReference type="ARBA" id="ARBA00023264"/>
    </source>
</evidence>
<feature type="domain" description="PLD phosphodiesterase" evidence="8">
    <location>
        <begin position="345"/>
        <end position="372"/>
    </location>
</feature>
<evidence type="ECO:0000256" key="3">
    <source>
        <dbReference type="ARBA" id="ARBA00022679"/>
    </source>
</evidence>
<keyword evidence="3" id="KW-0808">Transferase</keyword>
<dbReference type="RefSeq" id="WP_095498940.1">
    <property type="nucleotide sequence ID" value="NZ_BSPO01000002.1"/>
</dbReference>
<dbReference type="SUPFAM" id="SSF56024">
    <property type="entry name" value="Phospholipase D/nuclease"/>
    <property type="match status" value="2"/>
</dbReference>
<dbReference type="EMBL" id="BSPO01000002">
    <property type="protein sequence ID" value="GLS82634.1"/>
    <property type="molecule type" value="Genomic_DNA"/>
</dbReference>
<dbReference type="NCBIfam" id="NF006946">
    <property type="entry name" value="PRK09428.1"/>
    <property type="match status" value="1"/>
</dbReference>
<dbReference type="GO" id="GO:0003882">
    <property type="term" value="F:CDP-diacylglycerol-serine O-phosphatidyltransferase activity"/>
    <property type="evidence" value="ECO:0007669"/>
    <property type="project" value="TreeGrafter"/>
</dbReference>
<dbReference type="AlphaFoldDB" id="A0AA37TK31"/>